<protein>
    <submittedName>
        <fullName evidence="7">Response regulator receiver sensor signal transduction histidine kinase</fullName>
    </submittedName>
</protein>
<dbReference type="InterPro" id="IPR029058">
    <property type="entry name" value="AB_hydrolase_fold"/>
</dbReference>
<feature type="modified residue" description="4-aspartylphosphate" evidence="2">
    <location>
        <position position="739"/>
    </location>
</feature>
<feature type="region of interest" description="Disordered" evidence="3">
    <location>
        <begin position="1"/>
        <end position="22"/>
    </location>
</feature>
<dbReference type="Pfam" id="PF01764">
    <property type="entry name" value="Lipase_3"/>
    <property type="match status" value="1"/>
</dbReference>
<dbReference type="PANTHER" id="PTHR43547">
    <property type="entry name" value="TWO-COMPONENT HISTIDINE KINASE"/>
    <property type="match status" value="1"/>
</dbReference>
<keyword evidence="7" id="KW-0418">Kinase</keyword>
<dbReference type="Gene3D" id="3.40.50.2300">
    <property type="match status" value="2"/>
</dbReference>
<dbReference type="STRING" id="1890364.A0A2P6MR01"/>
<dbReference type="SUPFAM" id="SSF55874">
    <property type="entry name" value="ATPase domain of HSP90 chaperone/DNA topoisomerase II/histidine kinase"/>
    <property type="match status" value="2"/>
</dbReference>
<evidence type="ECO:0000259" key="6">
    <source>
        <dbReference type="PROSITE" id="PS50110"/>
    </source>
</evidence>
<dbReference type="Gene3D" id="3.30.565.10">
    <property type="entry name" value="Histidine kinase-like ATPase, C-terminal domain"/>
    <property type="match status" value="2"/>
</dbReference>
<dbReference type="PANTHER" id="PTHR43547:SF2">
    <property type="entry name" value="HYBRID SIGNAL TRANSDUCTION HISTIDINE KINASE C"/>
    <property type="match status" value="1"/>
</dbReference>
<dbReference type="InterPro" id="IPR036097">
    <property type="entry name" value="HisK_dim/P_sf"/>
</dbReference>
<evidence type="ECO:0000256" key="4">
    <source>
        <dbReference type="SAM" id="Phobius"/>
    </source>
</evidence>
<dbReference type="InterPro" id="IPR004358">
    <property type="entry name" value="Sig_transdc_His_kin-like_C"/>
</dbReference>
<dbReference type="PROSITE" id="PS50109">
    <property type="entry name" value="HIS_KIN"/>
    <property type="match status" value="2"/>
</dbReference>
<dbReference type="EMBL" id="MDYQ01000497">
    <property type="protein sequence ID" value="PRP74123.1"/>
    <property type="molecule type" value="Genomic_DNA"/>
</dbReference>
<keyword evidence="8" id="KW-1185">Reference proteome</keyword>
<keyword evidence="4" id="KW-1133">Transmembrane helix</keyword>
<dbReference type="InterPro" id="IPR001789">
    <property type="entry name" value="Sig_transdc_resp-reg_receiver"/>
</dbReference>
<dbReference type="OrthoDB" id="16389at2759"/>
<dbReference type="SUPFAM" id="SSF47384">
    <property type="entry name" value="Homodimeric domain of signal transducing histidine kinase"/>
    <property type="match status" value="2"/>
</dbReference>
<feature type="domain" description="Histidine kinase" evidence="5">
    <location>
        <begin position="838"/>
        <end position="1059"/>
    </location>
</feature>
<dbReference type="CDD" id="cd00519">
    <property type="entry name" value="Lipase_3"/>
    <property type="match status" value="1"/>
</dbReference>
<feature type="domain" description="Response regulatory" evidence="6">
    <location>
        <begin position="691"/>
        <end position="805"/>
    </location>
</feature>
<gene>
    <name evidence="7" type="ORF">PROFUN_06448</name>
</gene>
<dbReference type="SMART" id="SM00387">
    <property type="entry name" value="HATPase_c"/>
    <property type="match status" value="2"/>
</dbReference>
<dbReference type="InterPro" id="IPR002921">
    <property type="entry name" value="Fungal_lipase-type"/>
</dbReference>
<dbReference type="InterPro" id="IPR005467">
    <property type="entry name" value="His_kinase_dom"/>
</dbReference>
<keyword evidence="7" id="KW-0808">Transferase</keyword>
<dbReference type="PROSITE" id="PS50110">
    <property type="entry name" value="RESPONSE_REGULATORY"/>
    <property type="match status" value="2"/>
</dbReference>
<organism evidence="7 8">
    <name type="scientific">Planoprotostelium fungivorum</name>
    <dbReference type="NCBI Taxonomy" id="1890364"/>
    <lineage>
        <taxon>Eukaryota</taxon>
        <taxon>Amoebozoa</taxon>
        <taxon>Evosea</taxon>
        <taxon>Variosea</taxon>
        <taxon>Cavosteliida</taxon>
        <taxon>Cavosteliaceae</taxon>
        <taxon>Planoprotostelium</taxon>
    </lineage>
</organism>
<proteinExistence type="predicted"/>
<evidence type="ECO:0000259" key="5">
    <source>
        <dbReference type="PROSITE" id="PS50109"/>
    </source>
</evidence>
<dbReference type="CDD" id="cd00082">
    <property type="entry name" value="HisKA"/>
    <property type="match status" value="2"/>
</dbReference>
<accession>A0A2P6MR01</accession>
<name>A0A2P6MR01_9EUKA</name>
<dbReference type="InParanoid" id="A0A2P6MR01"/>
<dbReference type="InterPro" id="IPR003594">
    <property type="entry name" value="HATPase_dom"/>
</dbReference>
<dbReference type="GO" id="GO:0000155">
    <property type="term" value="F:phosphorelay sensor kinase activity"/>
    <property type="evidence" value="ECO:0007669"/>
    <property type="project" value="InterPro"/>
</dbReference>
<dbReference type="Gene3D" id="3.40.50.1820">
    <property type="entry name" value="alpha/beta hydrolase"/>
    <property type="match status" value="1"/>
</dbReference>
<evidence type="ECO:0000313" key="8">
    <source>
        <dbReference type="Proteomes" id="UP000241769"/>
    </source>
</evidence>
<dbReference type="InterPro" id="IPR003661">
    <property type="entry name" value="HisK_dim/P_dom"/>
</dbReference>
<evidence type="ECO:0000256" key="3">
    <source>
        <dbReference type="SAM" id="MobiDB-lite"/>
    </source>
</evidence>
<dbReference type="SUPFAM" id="SSF52172">
    <property type="entry name" value="CheY-like"/>
    <property type="match status" value="2"/>
</dbReference>
<evidence type="ECO:0000256" key="1">
    <source>
        <dbReference type="ARBA" id="ARBA00022553"/>
    </source>
</evidence>
<dbReference type="SUPFAM" id="SSF53474">
    <property type="entry name" value="alpha/beta-Hydrolases"/>
    <property type="match status" value="1"/>
</dbReference>
<dbReference type="InterPro" id="IPR011006">
    <property type="entry name" value="CheY-like_superfamily"/>
</dbReference>
<dbReference type="Proteomes" id="UP000241769">
    <property type="component" value="Unassembled WGS sequence"/>
</dbReference>
<evidence type="ECO:0000256" key="2">
    <source>
        <dbReference type="PROSITE-ProRule" id="PRU00169"/>
    </source>
</evidence>
<feature type="transmembrane region" description="Helical" evidence="4">
    <location>
        <begin position="1210"/>
        <end position="1232"/>
    </location>
</feature>
<keyword evidence="1 2" id="KW-0597">Phosphoprotein</keyword>
<dbReference type="GO" id="GO:0006629">
    <property type="term" value="P:lipid metabolic process"/>
    <property type="evidence" value="ECO:0007669"/>
    <property type="project" value="InterPro"/>
</dbReference>
<dbReference type="SMART" id="SM00448">
    <property type="entry name" value="REC"/>
    <property type="match status" value="2"/>
</dbReference>
<dbReference type="Pfam" id="PF00512">
    <property type="entry name" value="HisKA"/>
    <property type="match status" value="2"/>
</dbReference>
<dbReference type="PRINTS" id="PR00344">
    <property type="entry name" value="BCTRLSENSOR"/>
</dbReference>
<keyword evidence="4" id="KW-0472">Membrane</keyword>
<feature type="domain" description="Histidine kinase" evidence="5">
    <location>
        <begin position="409"/>
        <end position="608"/>
    </location>
</feature>
<dbReference type="Pfam" id="PF02518">
    <property type="entry name" value="HATPase_c"/>
    <property type="match status" value="2"/>
</dbReference>
<dbReference type="InterPro" id="IPR036890">
    <property type="entry name" value="HATPase_C_sf"/>
</dbReference>
<keyword evidence="4" id="KW-0812">Transmembrane</keyword>
<dbReference type="Gene3D" id="3.30.450.20">
    <property type="entry name" value="PAS domain"/>
    <property type="match status" value="1"/>
</dbReference>
<reference evidence="7 8" key="1">
    <citation type="journal article" date="2018" name="Genome Biol. Evol.">
        <title>Multiple Roots of Fruiting Body Formation in Amoebozoa.</title>
        <authorList>
            <person name="Hillmann F."/>
            <person name="Forbes G."/>
            <person name="Novohradska S."/>
            <person name="Ferling I."/>
            <person name="Riege K."/>
            <person name="Groth M."/>
            <person name="Westermann M."/>
            <person name="Marz M."/>
            <person name="Spaller T."/>
            <person name="Winckler T."/>
            <person name="Schaap P."/>
            <person name="Glockner G."/>
        </authorList>
    </citation>
    <scope>NUCLEOTIDE SEQUENCE [LARGE SCALE GENOMIC DNA]</scope>
    <source>
        <strain evidence="7 8">Jena</strain>
    </source>
</reference>
<dbReference type="SMART" id="SM00388">
    <property type="entry name" value="HisKA"/>
    <property type="match status" value="2"/>
</dbReference>
<dbReference type="Gene3D" id="1.10.287.130">
    <property type="match status" value="2"/>
</dbReference>
<sequence>MKRRRVSTEDADTNETAKQLKDRWMQKEGKRHFEIENTAKYADGCSWWQRQPEPMGTLLRETDWSKTSIGPIEKWPPMFRTVLELLFANPFPTFLYLGRDLLFFYNDKFPYMFPERHPSAWGQPISEVWKEVWAGTMEPDIRKVIETGQGNFSRDELFLINRITHMQEQYFTFSYSPVTQNNDIIGLTVNIFETSDRVYQDRQNSIIRSLSTPEVVVSKEKAYEYLRKTLHQLEDIPCFGLYLLNEGAVELKSHSFQLHAGIFPRNFSVSGNHAEKNASIDGSDYELDNPPKSRAFGQQMKESILQCLQQRKQIMFSCEDFETPKFGKWDKPVKKWLVYPIHSSSKEQHIFVIGINQFRPYNGTYPSFIEGVANLINVLCTSAKQFEEQQKRKQQLQELSSQRNSFCTRASHQFKTPLTLVLGPLEQFLQTNELNERQKQDIEVFHGNALRLLHLVNHHLEMTREDEKKKAPSMERIELEAQLTPIVLLFAPACKSRGDDVYFDTEMFDEIVSSLLSKSFANTERGSITVRLCRDDKNDIQLIITDTGRGIPTTELTQLTSRAHRSKDTKKIGLSLAQHLAELQLATLHVASTEGVGTTFTLVIRSGRRHIPSHLLKDEESNISPNVITSMLLGRQFAHKMIARAMRWKPPRSNSPTPDAMERRASMDIDMERRASNEISWNSSDEGHKTKICLIASDPSIRSLLVEVIQREYDLEVYNSAEEMSFKTCHPPPHVILVDVTRHTEEGYRILNEGRKWEGLCTIPVVFISARLRSCAAEYLDKGVTDCLVMPFTDIELLMRLAFHISLCDIQINTQLRERKMKEQAILTANAKDAFVAQLAHELRTPLAPALMLLEDIEEDAAVKEVSESIGQLHRCVQSQVFLVDNLLDLVKIGKGKLVLQKECVDLIPLIHGVIEQAKEEGGTNCPPIRINRLSDHTHPYIQGDPIRLKQIFYNILRNSVKFGRNGEFIDVNIRVKERDIVDIEVVDQGIGIEKSRLPTLFNLTHDTLTSEDRYKRTGLGMGLHLCKVLVEGHGGHVTCFSEGADRGTTIRISLPIDRISQQNFLLAVKKRSDSLPKSFRVNVRILLVEDNESIQMVMNRVLAKMSHKVISALTVASAISMGLDNDFDLLICDIGLPDGTGYEVIRKLRAEKKSTFKAIALSGYSLPEDVQASIDSGFDVHMTKPTSDFGSMRAYFWELFLNWFSTIDAVVGLFLYACVTLIFSAIALVYWPIHTLTTKIVAPLLRHWQGKKSDVFGIPTQSLGPLDDIFQRIIDRYTSTAEVDELFSELQRPPAQKRFLLVMSTLAYQRRRKVNQTLDVLEKVMNATISVQRTATFGAHILIVRIVRNNSKPGDRPIIVVAFKGTSPLDATEWFKDFSLRKTAAPYGVLPGLVHSGFFFSLGWPQLHQEVGTDKWTILNQKIDEMVPETKNSDKAAHLWITGHSLGGATSCLFNSILTWRSHNGWAESNPAYDPKWSDRVGDSGFKQVLNDLFDKMNILHIRVSNNLDVVPHVPPGDRDLLQWGRYATQILARFTEKSTKKQGESYGMNCEPYNHLGMSIVDFEHIGTVVHLQKRDRSGWVNIATETPSKDDQNKLMHLMSFLLVWDHAPKEYLLDLDHCSQRLEKDIVNGGDEEQKKMRFRSKMIITTFHHAVRPFSPN</sequence>
<dbReference type="Pfam" id="PF00072">
    <property type="entry name" value="Response_reg"/>
    <property type="match status" value="1"/>
</dbReference>
<feature type="modified residue" description="4-aspartylphosphate" evidence="2">
    <location>
        <position position="1134"/>
    </location>
</feature>
<evidence type="ECO:0000313" key="7">
    <source>
        <dbReference type="EMBL" id="PRP74123.1"/>
    </source>
</evidence>
<comment type="caution">
    <text evidence="7">The sequence shown here is derived from an EMBL/GenBank/DDBJ whole genome shotgun (WGS) entry which is preliminary data.</text>
</comment>
<feature type="domain" description="Response regulatory" evidence="6">
    <location>
        <begin position="1085"/>
        <end position="1200"/>
    </location>
</feature>